<sequence>MGGKGRTLSRTTPTLTAMAAAVSATDIPVWATRGRSWTTSFSWAREAFAYGPSAYEAQRQPKVVQALRVEPADMHSAQGSNNLLRCTSETLRRSSPAISLREEGIRVYAQICTKDLKILTESLSYPRCGETQVCPYVRTWDLKPGRGG</sequence>
<organism evidence="1 2">
    <name type="scientific">Haematococcus lacustris</name>
    <name type="common">Green alga</name>
    <name type="synonym">Haematococcus pluvialis</name>
    <dbReference type="NCBI Taxonomy" id="44745"/>
    <lineage>
        <taxon>Eukaryota</taxon>
        <taxon>Viridiplantae</taxon>
        <taxon>Chlorophyta</taxon>
        <taxon>core chlorophytes</taxon>
        <taxon>Chlorophyceae</taxon>
        <taxon>CS clade</taxon>
        <taxon>Chlamydomonadales</taxon>
        <taxon>Haematococcaceae</taxon>
        <taxon>Haematococcus</taxon>
    </lineage>
</organism>
<evidence type="ECO:0000313" key="1">
    <source>
        <dbReference type="EMBL" id="GFH32697.1"/>
    </source>
</evidence>
<dbReference type="Proteomes" id="UP000485058">
    <property type="component" value="Unassembled WGS sequence"/>
</dbReference>
<keyword evidence="2" id="KW-1185">Reference proteome</keyword>
<accession>A0A6A0ALL1</accession>
<protein>
    <submittedName>
        <fullName evidence="1">Uncharacterized protein</fullName>
    </submittedName>
</protein>
<dbReference type="EMBL" id="BLLF01006990">
    <property type="protein sequence ID" value="GFH32697.1"/>
    <property type="molecule type" value="Genomic_DNA"/>
</dbReference>
<reference evidence="1 2" key="1">
    <citation type="submission" date="2020-02" db="EMBL/GenBank/DDBJ databases">
        <title>Draft genome sequence of Haematococcus lacustris strain NIES-144.</title>
        <authorList>
            <person name="Morimoto D."/>
            <person name="Nakagawa S."/>
            <person name="Yoshida T."/>
            <person name="Sawayama S."/>
        </authorList>
    </citation>
    <scope>NUCLEOTIDE SEQUENCE [LARGE SCALE GENOMIC DNA]</scope>
    <source>
        <strain evidence="1 2">NIES-144</strain>
    </source>
</reference>
<dbReference type="AlphaFoldDB" id="A0A6A0ALL1"/>
<comment type="caution">
    <text evidence="1">The sequence shown here is derived from an EMBL/GenBank/DDBJ whole genome shotgun (WGS) entry which is preliminary data.</text>
</comment>
<proteinExistence type="predicted"/>
<evidence type="ECO:0000313" key="2">
    <source>
        <dbReference type="Proteomes" id="UP000485058"/>
    </source>
</evidence>
<gene>
    <name evidence="1" type="ORF">HaLaN_31956</name>
</gene>
<name>A0A6A0ALL1_HAELA</name>